<sequence>MKEKVERKKKRLIIGLVIFFIVIGSLGFMQLSGLYLVVGGDGGGDGGDDVYIPPGEVPTNPSIIINQGATSTDKFEINLELSCDYAAQMRIRLDFDGGWGAWERYTTLKTVILPDTSIDYPDYRISVQFRNAYGVSEEVYYDITVHIETPIPSPTIPTEPSETVVKPIIETYQIIGIVVAVVLVGTIVIIQKLRKKARRKN</sequence>
<dbReference type="AlphaFoldDB" id="A0A0F9RBK3"/>
<proteinExistence type="predicted"/>
<gene>
    <name evidence="2" type="ORF">LCGC14_0913830</name>
</gene>
<keyword evidence="1" id="KW-0472">Membrane</keyword>
<feature type="transmembrane region" description="Helical" evidence="1">
    <location>
        <begin position="171"/>
        <end position="190"/>
    </location>
</feature>
<feature type="transmembrane region" description="Helical" evidence="1">
    <location>
        <begin position="12"/>
        <end position="38"/>
    </location>
</feature>
<comment type="caution">
    <text evidence="2">The sequence shown here is derived from an EMBL/GenBank/DDBJ whole genome shotgun (WGS) entry which is preliminary data.</text>
</comment>
<accession>A0A0F9RBK3</accession>
<evidence type="ECO:0000313" key="2">
    <source>
        <dbReference type="EMBL" id="KKN22561.1"/>
    </source>
</evidence>
<keyword evidence="1" id="KW-1133">Transmembrane helix</keyword>
<protein>
    <submittedName>
        <fullName evidence="2">Uncharacterized protein</fullName>
    </submittedName>
</protein>
<organism evidence="2">
    <name type="scientific">marine sediment metagenome</name>
    <dbReference type="NCBI Taxonomy" id="412755"/>
    <lineage>
        <taxon>unclassified sequences</taxon>
        <taxon>metagenomes</taxon>
        <taxon>ecological metagenomes</taxon>
    </lineage>
</organism>
<name>A0A0F9RBK3_9ZZZZ</name>
<dbReference type="EMBL" id="LAZR01003049">
    <property type="protein sequence ID" value="KKN22561.1"/>
    <property type="molecule type" value="Genomic_DNA"/>
</dbReference>
<reference evidence="2" key="1">
    <citation type="journal article" date="2015" name="Nature">
        <title>Complex archaea that bridge the gap between prokaryotes and eukaryotes.</title>
        <authorList>
            <person name="Spang A."/>
            <person name="Saw J.H."/>
            <person name="Jorgensen S.L."/>
            <person name="Zaremba-Niedzwiedzka K."/>
            <person name="Martijn J."/>
            <person name="Lind A.E."/>
            <person name="van Eijk R."/>
            <person name="Schleper C."/>
            <person name="Guy L."/>
            <person name="Ettema T.J."/>
        </authorList>
    </citation>
    <scope>NUCLEOTIDE SEQUENCE</scope>
</reference>
<evidence type="ECO:0000256" key="1">
    <source>
        <dbReference type="SAM" id="Phobius"/>
    </source>
</evidence>
<keyword evidence="1" id="KW-0812">Transmembrane</keyword>